<dbReference type="SMART" id="SM00091">
    <property type="entry name" value="PAS"/>
    <property type="match status" value="2"/>
</dbReference>
<dbReference type="EC" id="3.1.3.3" evidence="6"/>
<gene>
    <name evidence="6" type="primary">rsbU_4</name>
    <name evidence="6" type="ORF">L21SP5_01762</name>
</gene>
<dbReference type="SUPFAM" id="SSF55785">
    <property type="entry name" value="PYP-like sensor domain (PAS domain)"/>
    <property type="match status" value="2"/>
</dbReference>
<keyword evidence="3" id="KW-1133">Transmembrane helix</keyword>
<dbReference type="RefSeq" id="WP_057952869.1">
    <property type="nucleotide sequence ID" value="NZ_CP013118.1"/>
</dbReference>
<feature type="coiled-coil region" evidence="2">
    <location>
        <begin position="315"/>
        <end position="380"/>
    </location>
</feature>
<dbReference type="Pfam" id="PF08448">
    <property type="entry name" value="PAS_4"/>
    <property type="match status" value="1"/>
</dbReference>
<organism evidence="6 7">
    <name type="scientific">Salinivirga cyanobacteriivorans</name>
    <dbReference type="NCBI Taxonomy" id="1307839"/>
    <lineage>
        <taxon>Bacteria</taxon>
        <taxon>Pseudomonadati</taxon>
        <taxon>Bacteroidota</taxon>
        <taxon>Bacteroidia</taxon>
        <taxon>Bacteroidales</taxon>
        <taxon>Salinivirgaceae</taxon>
        <taxon>Salinivirga</taxon>
    </lineage>
</organism>
<dbReference type="SMART" id="SM00086">
    <property type="entry name" value="PAC"/>
    <property type="match status" value="2"/>
</dbReference>
<evidence type="ECO:0000256" key="3">
    <source>
        <dbReference type="SAM" id="Phobius"/>
    </source>
</evidence>
<dbReference type="SMART" id="SM00065">
    <property type="entry name" value="GAF"/>
    <property type="match status" value="1"/>
</dbReference>
<dbReference type="InterPro" id="IPR000014">
    <property type="entry name" value="PAS"/>
</dbReference>
<dbReference type="PROSITE" id="PS50112">
    <property type="entry name" value="PAS"/>
    <property type="match status" value="2"/>
</dbReference>
<dbReference type="InterPro" id="IPR001932">
    <property type="entry name" value="PPM-type_phosphatase-like_dom"/>
</dbReference>
<dbReference type="KEGG" id="blq:L21SP5_01762"/>
<dbReference type="Pfam" id="PF07228">
    <property type="entry name" value="SpoIIE"/>
    <property type="match status" value="1"/>
</dbReference>
<keyword evidence="3" id="KW-0812">Transmembrane</keyword>
<feature type="domain" description="PAC" evidence="5">
    <location>
        <begin position="567"/>
        <end position="620"/>
    </location>
</feature>
<sequence length="876" mass="101535">MKSTHRRKIQLRKLLLGYGTESRFPTGLVLISLIFPLVAWMVEFILRNHEFTFYGFLEMHKTSPLVFLIDIIPIVAGIVGYKLEGWLENMETYYEHSIEDKKSIIQRNAYFAKQIGEGKLDIDQNAFDENDLLGQSLIRMRDNLLKTSQKESERSWITAGKDKIATILRLHNDLDELAYDTLVNLIEYIKVVQGAFYIYDEDEKIIENRATYAYNRRKYVNQRFKIGEGLVGQAAFEMDIIYRKEIPEDYLSITSGLLKEQKPNTILVVPLITDEKLQGVLEFASLEKDITPLTINFLKELSDVIARTLFNLKVNKRTEKLLQDSQKMTEELKENEEELRQNAEEMRATHEELERSNAKLEQQITEVENAQKRLHSLLENASEVISIYDQELNLKYISPSVANIYGFTPDEMIEGKDMDRLTAKGTKEIQQMFKRLLDDPSETIVIQYTYMNKAGKKIYVETTGRNLLNDEAIAGIILNSQDITERKRAEKEERMKSKMQALSENSPDMIMRMNEEGQFFYANPIVKIFTGVDNKTIVTRKLHEVEFNDEIKNFFTEAIKDTVESGQKQNYETVFPTNFGERIMQVSTIPEFNEENELETILFVAHDITEQKKIENEIKEKNKNITESINYAERIQKSLLPSTIHIQEFLPKSFIFYRPRDVVSGDFPWFFQKDDYIYIAAVDCTGHGVPGALLSFIGYFILNNVVDHDDGINAGKILDRFHIGVRSALKQDKAGANARDGMDIAFCKINLKTNQLDYAGAHRPLYLLRNNELFEYKGNRKAIGGIPLGKKPEKDFKNYELQMEKGDKIFFFSDGLPDQVGGPNKRKYQPKRIREHLKENAELSMAQYNDFFNKDFLKWKGDNKQIDDVLLIGIEF</sequence>
<dbReference type="PANTHER" id="PTHR43156:SF9">
    <property type="entry name" value="HAMP DOMAIN-CONTAINING PROTEIN"/>
    <property type="match status" value="1"/>
</dbReference>
<dbReference type="SUPFAM" id="SSF55781">
    <property type="entry name" value="GAF domain-like"/>
    <property type="match status" value="1"/>
</dbReference>
<keyword evidence="3" id="KW-0472">Membrane</keyword>
<dbReference type="STRING" id="1307839.L21SP5_01762"/>
<dbReference type="CDD" id="cd00130">
    <property type="entry name" value="PAS"/>
    <property type="match status" value="1"/>
</dbReference>
<dbReference type="Pfam" id="PF13426">
    <property type="entry name" value="PAS_9"/>
    <property type="match status" value="1"/>
</dbReference>
<dbReference type="GO" id="GO:0016791">
    <property type="term" value="F:phosphatase activity"/>
    <property type="evidence" value="ECO:0007669"/>
    <property type="project" value="TreeGrafter"/>
</dbReference>
<evidence type="ECO:0000259" key="5">
    <source>
        <dbReference type="PROSITE" id="PS50113"/>
    </source>
</evidence>
<dbReference type="Pfam" id="PF13185">
    <property type="entry name" value="GAF_2"/>
    <property type="match status" value="1"/>
</dbReference>
<protein>
    <submittedName>
        <fullName evidence="6">Phosphoserine phosphatase RsbU</fullName>
        <ecNumber evidence="6">3.1.3.3</ecNumber>
    </submittedName>
</protein>
<evidence type="ECO:0000256" key="2">
    <source>
        <dbReference type="SAM" id="Coils"/>
    </source>
</evidence>
<feature type="domain" description="PAS" evidence="4">
    <location>
        <begin position="370"/>
        <end position="440"/>
    </location>
</feature>
<dbReference type="InterPro" id="IPR013656">
    <property type="entry name" value="PAS_4"/>
</dbReference>
<dbReference type="PATRIC" id="fig|1307839.3.peg.1866"/>
<keyword evidence="2" id="KW-0175">Coiled coil</keyword>
<dbReference type="InterPro" id="IPR001610">
    <property type="entry name" value="PAC"/>
</dbReference>
<dbReference type="SMART" id="SM00331">
    <property type="entry name" value="PP2C_SIG"/>
    <property type="match status" value="1"/>
</dbReference>
<feature type="domain" description="PAS" evidence="4">
    <location>
        <begin position="495"/>
        <end position="566"/>
    </location>
</feature>
<keyword evidence="7" id="KW-1185">Reference proteome</keyword>
<evidence type="ECO:0000256" key="1">
    <source>
        <dbReference type="ARBA" id="ARBA00022801"/>
    </source>
</evidence>
<evidence type="ECO:0000313" key="6">
    <source>
        <dbReference type="EMBL" id="ALO15404.1"/>
    </source>
</evidence>
<dbReference type="PROSITE" id="PS50113">
    <property type="entry name" value="PAC"/>
    <property type="match status" value="2"/>
</dbReference>
<dbReference type="Gene3D" id="3.30.450.20">
    <property type="entry name" value="PAS domain"/>
    <property type="match status" value="2"/>
</dbReference>
<dbReference type="Gene3D" id="3.60.40.10">
    <property type="entry name" value="PPM-type phosphatase domain"/>
    <property type="match status" value="1"/>
</dbReference>
<evidence type="ECO:0000313" key="7">
    <source>
        <dbReference type="Proteomes" id="UP000064893"/>
    </source>
</evidence>
<dbReference type="EMBL" id="CP013118">
    <property type="protein sequence ID" value="ALO15404.1"/>
    <property type="molecule type" value="Genomic_DNA"/>
</dbReference>
<evidence type="ECO:0000259" key="4">
    <source>
        <dbReference type="PROSITE" id="PS50112"/>
    </source>
</evidence>
<dbReference type="InterPro" id="IPR035965">
    <property type="entry name" value="PAS-like_dom_sf"/>
</dbReference>
<dbReference type="NCBIfam" id="TIGR00229">
    <property type="entry name" value="sensory_box"/>
    <property type="match status" value="2"/>
</dbReference>
<proteinExistence type="predicted"/>
<dbReference type="InterPro" id="IPR029016">
    <property type="entry name" value="GAF-like_dom_sf"/>
</dbReference>
<dbReference type="InterPro" id="IPR052016">
    <property type="entry name" value="Bact_Sigma-Reg"/>
</dbReference>
<reference evidence="6 7" key="1">
    <citation type="submission" date="2015-11" db="EMBL/GenBank/DDBJ databases">
        <title>Description and complete genome sequence of a novel strain predominating in hypersaline microbial mats and representing a new family of the Bacteriodetes phylum.</title>
        <authorList>
            <person name="Spring S."/>
            <person name="Bunk B."/>
            <person name="Sproer C."/>
            <person name="Klenk H.-P."/>
        </authorList>
    </citation>
    <scope>NUCLEOTIDE SEQUENCE [LARGE SCALE GENOMIC DNA]</scope>
    <source>
        <strain evidence="6 7">L21-Spi-D4</strain>
    </source>
</reference>
<dbReference type="InterPro" id="IPR000700">
    <property type="entry name" value="PAS-assoc_C"/>
</dbReference>
<dbReference type="Proteomes" id="UP000064893">
    <property type="component" value="Chromosome"/>
</dbReference>
<dbReference type="PANTHER" id="PTHR43156">
    <property type="entry name" value="STAGE II SPORULATION PROTEIN E-RELATED"/>
    <property type="match status" value="1"/>
</dbReference>
<dbReference type="OrthoDB" id="1109395at2"/>
<dbReference type="InterPro" id="IPR003018">
    <property type="entry name" value="GAF"/>
</dbReference>
<feature type="transmembrane region" description="Helical" evidence="3">
    <location>
        <begin position="21"/>
        <end position="42"/>
    </location>
</feature>
<feature type="domain" description="PAC" evidence="5">
    <location>
        <begin position="444"/>
        <end position="495"/>
    </location>
</feature>
<dbReference type="AlphaFoldDB" id="A0A0S2I080"/>
<dbReference type="InterPro" id="IPR036457">
    <property type="entry name" value="PPM-type-like_dom_sf"/>
</dbReference>
<keyword evidence="1 6" id="KW-0378">Hydrolase</keyword>
<accession>A0A0S2I080</accession>
<name>A0A0S2I080_9BACT</name>
<dbReference type="Gene3D" id="3.30.450.40">
    <property type="match status" value="1"/>
</dbReference>